<reference evidence="3 4" key="1">
    <citation type="submission" date="2016-11" db="EMBL/GenBank/DDBJ databases">
        <title>Study of marine rhodopsin-containing bacteria.</title>
        <authorList>
            <person name="Yoshizawa S."/>
            <person name="Kumagai Y."/>
            <person name="Kogure K."/>
        </authorList>
    </citation>
    <scope>NUCLEOTIDE SEQUENCE [LARGE SCALE GENOMIC DNA]</scope>
    <source>
        <strain evidence="3 4">SAORIC-28</strain>
    </source>
</reference>
<dbReference type="RefSeq" id="WP_095510612.1">
    <property type="nucleotide sequence ID" value="NZ_MQWD01000001.1"/>
</dbReference>
<dbReference type="Proteomes" id="UP000216339">
    <property type="component" value="Unassembled WGS sequence"/>
</dbReference>
<dbReference type="PROSITE" id="PS51257">
    <property type="entry name" value="PROKAR_LIPOPROTEIN"/>
    <property type="match status" value="1"/>
</dbReference>
<evidence type="ECO:0000313" key="4">
    <source>
        <dbReference type="Proteomes" id="UP000216339"/>
    </source>
</evidence>
<dbReference type="PANTHER" id="PTHR46623">
    <property type="entry name" value="CARBOXYMETHYLENEBUTENOLIDASE-RELATED"/>
    <property type="match status" value="1"/>
</dbReference>
<gene>
    <name evidence="3" type="ORF">BSZ37_11115</name>
</gene>
<name>A0A271J0A9_9BACT</name>
<dbReference type="AlphaFoldDB" id="A0A271J0A9"/>
<accession>A0A271J0A9</accession>
<proteinExistence type="predicted"/>
<dbReference type="InterPro" id="IPR029058">
    <property type="entry name" value="AB_hydrolase_fold"/>
</dbReference>
<evidence type="ECO:0000313" key="3">
    <source>
        <dbReference type="EMBL" id="PAP76941.1"/>
    </source>
</evidence>
<dbReference type="Pfam" id="PF01738">
    <property type="entry name" value="DLH"/>
    <property type="match status" value="1"/>
</dbReference>
<dbReference type="InterPro" id="IPR051049">
    <property type="entry name" value="Dienelactone_hydrolase-like"/>
</dbReference>
<dbReference type="EMBL" id="MQWD01000001">
    <property type="protein sequence ID" value="PAP76941.1"/>
    <property type="molecule type" value="Genomic_DNA"/>
</dbReference>
<feature type="signal peptide" evidence="1">
    <location>
        <begin position="1"/>
        <end position="23"/>
    </location>
</feature>
<dbReference type="PANTHER" id="PTHR46623:SF6">
    <property type="entry name" value="ALPHA_BETA-HYDROLASES SUPERFAMILY PROTEIN"/>
    <property type="match status" value="1"/>
</dbReference>
<feature type="domain" description="Dienelactone hydrolase" evidence="2">
    <location>
        <begin position="65"/>
        <end position="275"/>
    </location>
</feature>
<evidence type="ECO:0000259" key="2">
    <source>
        <dbReference type="Pfam" id="PF01738"/>
    </source>
</evidence>
<sequence>MRALVMLPLLLALAACGSDGDYADDMRHQHDGDTPDATGMTDGADAEGVVTETVPYATVGGETVTGYLARPEGAEAGLPGVIVIQEWWGLNENIEAMARRLAAQGYAALAVDLYGGQVATTPDSAMAFMREAMSREDALTDNVRQAYAFLADSLGAPRVGSIGWCFGGMWSLRTALALPDQLDAAVIYYGRPVTEADRLAALSMPVLALFGGADDSIPADTVAAFDRALAEAGVAHTVHTYPGAAHAFANPSGQAYDAEAAEDAWARTTAFLAEHLTPPASGGDAAE</sequence>
<keyword evidence="1" id="KW-0732">Signal</keyword>
<dbReference type="OrthoDB" id="9787933at2"/>
<keyword evidence="4" id="KW-1185">Reference proteome</keyword>
<organism evidence="3 4">
    <name type="scientific">Rubrivirga marina</name>
    <dbReference type="NCBI Taxonomy" id="1196024"/>
    <lineage>
        <taxon>Bacteria</taxon>
        <taxon>Pseudomonadati</taxon>
        <taxon>Rhodothermota</taxon>
        <taxon>Rhodothermia</taxon>
        <taxon>Rhodothermales</taxon>
        <taxon>Rubricoccaceae</taxon>
        <taxon>Rubrivirga</taxon>
    </lineage>
</organism>
<dbReference type="SUPFAM" id="SSF53474">
    <property type="entry name" value="alpha/beta-Hydrolases"/>
    <property type="match status" value="1"/>
</dbReference>
<dbReference type="GO" id="GO:0016787">
    <property type="term" value="F:hydrolase activity"/>
    <property type="evidence" value="ECO:0007669"/>
    <property type="project" value="InterPro"/>
</dbReference>
<protein>
    <recommendedName>
        <fullName evidence="2">Dienelactone hydrolase domain-containing protein</fullName>
    </recommendedName>
</protein>
<feature type="chain" id="PRO_5012357191" description="Dienelactone hydrolase domain-containing protein" evidence="1">
    <location>
        <begin position="24"/>
        <end position="287"/>
    </location>
</feature>
<comment type="caution">
    <text evidence="3">The sequence shown here is derived from an EMBL/GenBank/DDBJ whole genome shotgun (WGS) entry which is preliminary data.</text>
</comment>
<dbReference type="InterPro" id="IPR002925">
    <property type="entry name" value="Dienelactn_hydro"/>
</dbReference>
<evidence type="ECO:0000256" key="1">
    <source>
        <dbReference type="SAM" id="SignalP"/>
    </source>
</evidence>
<dbReference type="Gene3D" id="3.40.50.1820">
    <property type="entry name" value="alpha/beta hydrolase"/>
    <property type="match status" value="1"/>
</dbReference>